<dbReference type="GO" id="GO:0051536">
    <property type="term" value="F:iron-sulfur cluster binding"/>
    <property type="evidence" value="ECO:0007669"/>
    <property type="project" value="InterPro"/>
</dbReference>
<dbReference type="Proteomes" id="UP000229784">
    <property type="component" value="Unassembled WGS sequence"/>
</dbReference>
<reference evidence="3" key="1">
    <citation type="submission" date="2017-09" db="EMBL/GenBank/DDBJ databases">
        <title>Depth-based differentiation of microbial function through sediment-hosted aquifers and enrichment of novel symbionts in the deep terrestrial subsurface.</title>
        <authorList>
            <person name="Probst A.J."/>
            <person name="Ladd B."/>
            <person name="Jarett J.K."/>
            <person name="Geller-Mcgrath D.E."/>
            <person name="Sieber C.M.K."/>
            <person name="Emerson J.B."/>
            <person name="Anantharaman K."/>
            <person name="Thomas B.C."/>
            <person name="Malmstrom R."/>
            <person name="Stieglmeier M."/>
            <person name="Klingl A."/>
            <person name="Woyke T."/>
            <person name="Ryan C.M."/>
            <person name="Banfield J.F."/>
        </authorList>
    </citation>
    <scope>NUCLEOTIDE SEQUENCE [LARGE SCALE GENOMIC DNA]</scope>
</reference>
<evidence type="ECO:0000313" key="3">
    <source>
        <dbReference type="Proteomes" id="UP000229784"/>
    </source>
</evidence>
<protein>
    <submittedName>
        <fullName evidence="2">Iron-sulfur cluster assembly scaffold protein</fullName>
    </submittedName>
</protein>
<name>A0A2M6XUS4_9BACT</name>
<dbReference type="GO" id="GO:0016226">
    <property type="term" value="P:iron-sulfur cluster assembly"/>
    <property type="evidence" value="ECO:0007669"/>
    <property type="project" value="InterPro"/>
</dbReference>
<dbReference type="AlphaFoldDB" id="A0A2M6XUS4"/>
<dbReference type="Gene3D" id="3.90.1010.10">
    <property type="match status" value="1"/>
</dbReference>
<dbReference type="EMBL" id="PEXQ01000027">
    <property type="protein sequence ID" value="PIU15883.1"/>
    <property type="molecule type" value="Genomic_DNA"/>
</dbReference>
<gene>
    <name evidence="2" type="ORF">COT20_01090</name>
</gene>
<dbReference type="CDD" id="cd06664">
    <property type="entry name" value="IscU_like"/>
    <property type="match status" value="1"/>
</dbReference>
<evidence type="ECO:0000259" key="1">
    <source>
        <dbReference type="Pfam" id="PF01592"/>
    </source>
</evidence>
<dbReference type="GO" id="GO:0005506">
    <property type="term" value="F:iron ion binding"/>
    <property type="evidence" value="ECO:0007669"/>
    <property type="project" value="InterPro"/>
</dbReference>
<proteinExistence type="predicted"/>
<sequence>MIYSKKVLQHFNKPHNYGKMKNPDGVGEVGNVVCGDLMELFIKVAKNKKGQEIIKDVKFSTYGCLAAIASSSILTDLVKGKTLEQAMEFDRKEIVEELGGLPLIKIHCSVLAGDALLEAIHHYLTKNKKPIPEKLTKRHQQLQKEKEMIEKGKC</sequence>
<dbReference type="PANTHER" id="PTHR10093">
    <property type="entry name" value="IRON-SULFUR CLUSTER ASSEMBLY ENZYME NIFU HOMOLOG"/>
    <property type="match status" value="1"/>
</dbReference>
<dbReference type="InterPro" id="IPR002871">
    <property type="entry name" value="NIF_FeS_clus_asmbl_NifU_N"/>
</dbReference>
<feature type="domain" description="NIF system FeS cluster assembly NifU N-terminal" evidence="1">
    <location>
        <begin position="3"/>
        <end position="129"/>
    </location>
</feature>
<accession>A0A2M6XUS4</accession>
<dbReference type="Pfam" id="PF01592">
    <property type="entry name" value="NifU_N"/>
    <property type="match status" value="1"/>
</dbReference>
<comment type="caution">
    <text evidence="2">The sequence shown here is derived from an EMBL/GenBank/DDBJ whole genome shotgun (WGS) entry which is preliminary data.</text>
</comment>
<dbReference type="SUPFAM" id="SSF82649">
    <property type="entry name" value="SufE/NifU"/>
    <property type="match status" value="1"/>
</dbReference>
<organism evidence="2 3">
    <name type="scientific">bacterium (Candidatus Gribaldobacteria) CG08_land_8_20_14_0_20_39_15</name>
    <dbReference type="NCBI Taxonomy" id="2014273"/>
    <lineage>
        <taxon>Bacteria</taxon>
        <taxon>Candidatus Gribaldobacteria</taxon>
    </lineage>
</organism>
<evidence type="ECO:0000313" key="2">
    <source>
        <dbReference type="EMBL" id="PIU15883.1"/>
    </source>
</evidence>